<evidence type="ECO:0000313" key="2">
    <source>
        <dbReference type="Proteomes" id="UP000466535"/>
    </source>
</evidence>
<name>A0A6B0T7P8_9EURY</name>
<keyword evidence="2" id="KW-1185">Reference proteome</keyword>
<sequence>MTESDWKSLATDPDDEADLGYQFTEWECFETLEDTDQVVLLPDDETALADAAFVIADADSLVDLDTRR</sequence>
<accession>A0A6B0T7P8</accession>
<gene>
    <name evidence="1" type="ORF">GRX03_15310</name>
</gene>
<comment type="caution">
    <text evidence="1">The sequence shown here is derived from an EMBL/GenBank/DDBJ whole genome shotgun (WGS) entry which is preliminary data.</text>
</comment>
<protein>
    <submittedName>
        <fullName evidence="1">Uncharacterized protein</fullName>
    </submittedName>
</protein>
<dbReference type="EMBL" id="WUUT01000007">
    <property type="protein sequence ID" value="MXR52967.1"/>
    <property type="molecule type" value="Genomic_DNA"/>
</dbReference>
<reference evidence="1 2" key="1">
    <citation type="submission" date="2019-12" db="EMBL/GenBank/DDBJ databases">
        <title>Isolation and characterization of three novel carbon monoxide-oxidizing members of Halobacteria from salione crusts and soils.</title>
        <authorList>
            <person name="Myers M.R."/>
            <person name="King G.M."/>
        </authorList>
    </citation>
    <scope>NUCLEOTIDE SEQUENCE [LARGE SCALE GENOMIC DNA]</scope>
    <source>
        <strain evidence="1 2">WSH3</strain>
    </source>
</reference>
<dbReference type="Proteomes" id="UP000466535">
    <property type="component" value="Unassembled WGS sequence"/>
</dbReference>
<organism evidence="1 2">
    <name type="scientific">Halovenus carboxidivorans</name>
    <dbReference type="NCBI Taxonomy" id="2692199"/>
    <lineage>
        <taxon>Archaea</taxon>
        <taxon>Methanobacteriati</taxon>
        <taxon>Methanobacteriota</taxon>
        <taxon>Stenosarchaea group</taxon>
        <taxon>Halobacteria</taxon>
        <taxon>Halobacteriales</taxon>
        <taxon>Haloarculaceae</taxon>
        <taxon>Halovenus</taxon>
    </lineage>
</organism>
<proteinExistence type="predicted"/>
<evidence type="ECO:0000313" key="1">
    <source>
        <dbReference type="EMBL" id="MXR52967.1"/>
    </source>
</evidence>
<dbReference type="AlphaFoldDB" id="A0A6B0T7P8"/>
<dbReference type="OrthoDB" id="321964at2157"/>
<dbReference type="RefSeq" id="WP_159765149.1">
    <property type="nucleotide sequence ID" value="NZ_WUUT01000007.1"/>
</dbReference>